<feature type="compositionally biased region" description="Gly residues" evidence="8">
    <location>
        <begin position="24"/>
        <end position="33"/>
    </location>
</feature>
<dbReference type="Proteomes" id="UP000623461">
    <property type="component" value="Unassembled WGS sequence"/>
</dbReference>
<dbReference type="PROSITE" id="PS51273">
    <property type="entry name" value="GATASE_TYPE_1"/>
    <property type="match status" value="1"/>
</dbReference>
<evidence type="ECO:0000256" key="5">
    <source>
        <dbReference type="ARBA" id="ARBA00023239"/>
    </source>
</evidence>
<comment type="catalytic activity">
    <reaction evidence="6 7">
        <text>L-glutamine + H2O = L-glutamate + NH4(+)</text>
        <dbReference type="Rhea" id="RHEA:15889"/>
        <dbReference type="ChEBI" id="CHEBI:15377"/>
        <dbReference type="ChEBI" id="CHEBI:28938"/>
        <dbReference type="ChEBI" id="CHEBI:29985"/>
        <dbReference type="ChEBI" id="CHEBI:58359"/>
        <dbReference type="EC" id="3.5.1.2"/>
    </reaction>
</comment>
<feature type="active site" description="Charge relay system" evidence="7">
    <location>
        <position position="218"/>
    </location>
</feature>
<protein>
    <recommendedName>
        <fullName evidence="7">Pyridoxal 5'-phosphate synthase subunit PdxT</fullName>
        <ecNumber evidence="7">4.3.3.6</ecNumber>
    </recommendedName>
    <alternativeName>
        <fullName evidence="7">Pdx2</fullName>
    </alternativeName>
    <alternativeName>
        <fullName evidence="7">Pyridoxal 5'-phosphate synthase glutaminase subunit</fullName>
        <ecNumber evidence="7">3.5.1.2</ecNumber>
    </alternativeName>
</protein>
<evidence type="ECO:0000256" key="6">
    <source>
        <dbReference type="ARBA" id="ARBA00049534"/>
    </source>
</evidence>
<evidence type="ECO:0000256" key="3">
    <source>
        <dbReference type="ARBA" id="ARBA00022898"/>
    </source>
</evidence>
<keyword evidence="2 7" id="KW-0378">Hydrolase</keyword>
<evidence type="ECO:0000256" key="7">
    <source>
        <dbReference type="HAMAP-Rule" id="MF_01615"/>
    </source>
</evidence>
<evidence type="ECO:0000256" key="8">
    <source>
        <dbReference type="SAM" id="MobiDB-lite"/>
    </source>
</evidence>
<dbReference type="Gene3D" id="3.40.50.880">
    <property type="match status" value="1"/>
</dbReference>
<keyword evidence="3 7" id="KW-0663">Pyridoxal phosphate</keyword>
<gene>
    <name evidence="7 9" type="primary">pdxT</name>
    <name evidence="9" type="ORF">GCM10009721_05850</name>
</gene>
<dbReference type="PROSITE" id="PS01236">
    <property type="entry name" value="PDXT_SNO_1"/>
    <property type="match status" value="1"/>
</dbReference>
<proteinExistence type="inferred from homology"/>
<dbReference type="NCBIfam" id="TIGR03800">
    <property type="entry name" value="PLP_synth_Pdx2"/>
    <property type="match status" value="1"/>
</dbReference>
<dbReference type="InterPro" id="IPR002161">
    <property type="entry name" value="PdxT/SNO"/>
</dbReference>
<organism evidence="9 10">
    <name type="scientific">Terrabacter tumescens</name>
    <dbReference type="NCBI Taxonomy" id="60443"/>
    <lineage>
        <taxon>Bacteria</taxon>
        <taxon>Bacillati</taxon>
        <taxon>Actinomycetota</taxon>
        <taxon>Actinomycetes</taxon>
        <taxon>Micrococcales</taxon>
        <taxon>Intrasporangiaceae</taxon>
        <taxon>Terrabacter</taxon>
    </lineage>
</organism>
<feature type="active site" description="Charge relay system" evidence="7">
    <location>
        <position position="220"/>
    </location>
</feature>
<feature type="binding site" evidence="7">
    <location>
        <begin position="177"/>
        <end position="178"/>
    </location>
    <ligand>
        <name>L-glutamine</name>
        <dbReference type="ChEBI" id="CHEBI:58359"/>
    </ligand>
</feature>
<evidence type="ECO:0000313" key="9">
    <source>
        <dbReference type="EMBL" id="GGM83956.1"/>
    </source>
</evidence>
<comment type="subunit">
    <text evidence="7">In the presence of PdxS, forms a dodecamer of heterodimers. Only shows activity in the heterodimer.</text>
</comment>
<feature type="binding site" evidence="7">
    <location>
        <begin position="81"/>
        <end position="83"/>
    </location>
    <ligand>
        <name>L-glutamine</name>
        <dbReference type="ChEBI" id="CHEBI:58359"/>
    </ligand>
</feature>
<accession>A0ABQ2HMN9</accession>
<dbReference type="PROSITE" id="PS51274">
    <property type="entry name" value="GATASE_COBBQ"/>
    <property type="match status" value="1"/>
</dbReference>
<dbReference type="PANTHER" id="PTHR31559:SF0">
    <property type="entry name" value="PYRIDOXAL 5'-PHOSPHATE SYNTHASE SUBUNIT SNO1-RELATED"/>
    <property type="match status" value="1"/>
</dbReference>
<comment type="caution">
    <text evidence="9">The sequence shown here is derived from an EMBL/GenBank/DDBJ whole genome shotgun (WGS) entry which is preliminary data.</text>
</comment>
<dbReference type="InterPro" id="IPR021196">
    <property type="entry name" value="PdxT/SNO_CS"/>
</dbReference>
<dbReference type="EMBL" id="BMNZ01000001">
    <property type="protein sequence ID" value="GGM83956.1"/>
    <property type="molecule type" value="Genomic_DNA"/>
</dbReference>
<evidence type="ECO:0000256" key="1">
    <source>
        <dbReference type="ARBA" id="ARBA00008345"/>
    </source>
</evidence>
<comment type="catalytic activity">
    <reaction evidence="7">
        <text>aldehydo-D-ribose 5-phosphate + D-glyceraldehyde 3-phosphate + L-glutamine = pyridoxal 5'-phosphate + L-glutamate + phosphate + 3 H2O + H(+)</text>
        <dbReference type="Rhea" id="RHEA:31507"/>
        <dbReference type="ChEBI" id="CHEBI:15377"/>
        <dbReference type="ChEBI" id="CHEBI:15378"/>
        <dbReference type="ChEBI" id="CHEBI:29985"/>
        <dbReference type="ChEBI" id="CHEBI:43474"/>
        <dbReference type="ChEBI" id="CHEBI:58273"/>
        <dbReference type="ChEBI" id="CHEBI:58359"/>
        <dbReference type="ChEBI" id="CHEBI:59776"/>
        <dbReference type="ChEBI" id="CHEBI:597326"/>
        <dbReference type="EC" id="4.3.3.6"/>
    </reaction>
</comment>
<reference evidence="10" key="1">
    <citation type="journal article" date="2019" name="Int. J. Syst. Evol. Microbiol.">
        <title>The Global Catalogue of Microorganisms (GCM) 10K type strain sequencing project: providing services to taxonomists for standard genome sequencing and annotation.</title>
        <authorList>
            <consortium name="The Broad Institute Genomics Platform"/>
            <consortium name="The Broad Institute Genome Sequencing Center for Infectious Disease"/>
            <person name="Wu L."/>
            <person name="Ma J."/>
        </authorList>
    </citation>
    <scope>NUCLEOTIDE SEQUENCE [LARGE SCALE GENOMIC DNA]</scope>
    <source>
        <strain evidence="10">JCM 1365</strain>
    </source>
</reference>
<keyword evidence="10" id="KW-1185">Reference proteome</keyword>
<dbReference type="PANTHER" id="PTHR31559">
    <property type="entry name" value="PYRIDOXAL 5'-PHOSPHATE SYNTHASE SUBUNIT SNO"/>
    <property type="match status" value="1"/>
</dbReference>
<feature type="binding site" evidence="7">
    <location>
        <position position="142"/>
    </location>
    <ligand>
        <name>L-glutamine</name>
        <dbReference type="ChEBI" id="CHEBI:58359"/>
    </ligand>
</feature>
<name>A0ABQ2HMN9_9MICO</name>
<evidence type="ECO:0000313" key="10">
    <source>
        <dbReference type="Proteomes" id="UP000623461"/>
    </source>
</evidence>
<dbReference type="PROSITE" id="PS51130">
    <property type="entry name" value="PDXT_SNO_2"/>
    <property type="match status" value="1"/>
</dbReference>
<dbReference type="InterPro" id="IPR029062">
    <property type="entry name" value="Class_I_gatase-like"/>
</dbReference>
<evidence type="ECO:0000256" key="2">
    <source>
        <dbReference type="ARBA" id="ARBA00022801"/>
    </source>
</evidence>
<comment type="similarity">
    <text evidence="1 7">Belongs to the glutaminase PdxT/SNO family.</text>
</comment>
<dbReference type="SUPFAM" id="SSF52317">
    <property type="entry name" value="Class I glutamine amidotransferase-like"/>
    <property type="match status" value="1"/>
</dbReference>
<feature type="active site" description="Nucleophile" evidence="7">
    <location>
        <position position="113"/>
    </location>
</feature>
<keyword evidence="4 7" id="KW-0315">Glutamine amidotransferase</keyword>
<evidence type="ECO:0000256" key="4">
    <source>
        <dbReference type="ARBA" id="ARBA00022962"/>
    </source>
</evidence>
<feature type="region of interest" description="Disordered" evidence="8">
    <location>
        <begin position="1"/>
        <end position="36"/>
    </location>
</feature>
<comment type="function">
    <text evidence="7">Catalyzes the hydrolysis of glutamine to glutamate and ammonia as part of the biosynthesis of pyridoxal 5'-phosphate. The resulting ammonia molecule is channeled to the active site of PdxS.</text>
</comment>
<dbReference type="HAMAP" id="MF_01615">
    <property type="entry name" value="PdxT"/>
    <property type="match status" value="1"/>
</dbReference>
<dbReference type="EC" id="4.3.3.6" evidence="7"/>
<dbReference type="CDD" id="cd01749">
    <property type="entry name" value="GATase1_PB"/>
    <property type="match status" value="1"/>
</dbReference>
<keyword evidence="5 7" id="KW-0456">Lyase</keyword>
<comment type="pathway">
    <text evidence="7">Cofactor biosynthesis; pyridoxal 5'-phosphate biosynthesis.</text>
</comment>
<dbReference type="Pfam" id="PF01174">
    <property type="entry name" value="SNO"/>
    <property type="match status" value="1"/>
</dbReference>
<sequence>MSTTTTTGTPPSPAPPPQADDPTGGVGDTGDAGGRPRIGVLAVQGDVREHLAALTALGAEAVTVRRPAEVEQVDGLVIPGGESTVMDKLVRAFDLREPLVRRIREGLPVYGSCAGMIMLADRIADGRPDQQTLGGLDITVRRNAFGRQVDSFEQDLDYAWSDATPPGSTGTVHAVFIRAPWAEQAGPDVQVLARVSEGAAAGRIVAVRQGNLMATSFHPEVGADRRIHAEFVSIVRAHRLQQSGARQSPEREDTA</sequence>
<dbReference type="EC" id="3.5.1.2" evidence="7"/>
<feature type="compositionally biased region" description="Pro residues" evidence="8">
    <location>
        <begin position="10"/>
        <end position="19"/>
    </location>
</feature>